<evidence type="ECO:0000313" key="2">
    <source>
        <dbReference type="EMBL" id="KAE8945978.1"/>
    </source>
</evidence>
<dbReference type="AlphaFoldDB" id="A0A6A3FWE0"/>
<name>A0A6A3FWE0_9STRA</name>
<reference evidence="2 3" key="1">
    <citation type="submission" date="2018-08" db="EMBL/GenBank/DDBJ databases">
        <title>Genomic investigation of the strawberry pathogen Phytophthora fragariae indicates pathogenicity is determined by transcriptional variation in three key races.</title>
        <authorList>
            <person name="Adams T.M."/>
            <person name="Armitage A.D."/>
            <person name="Sobczyk M.K."/>
            <person name="Bates H.J."/>
            <person name="Dunwell J.M."/>
            <person name="Nellist C.F."/>
            <person name="Harrison R.J."/>
        </authorList>
    </citation>
    <scope>NUCLEOTIDE SEQUENCE [LARGE SCALE GENOMIC DNA]</scope>
    <source>
        <strain evidence="2 3">NOV-9</strain>
    </source>
</reference>
<protein>
    <recommendedName>
        <fullName evidence="1">Reverse transcriptase Ty1/copia-type domain-containing protein</fullName>
    </recommendedName>
</protein>
<dbReference type="InterPro" id="IPR043502">
    <property type="entry name" value="DNA/RNA_pol_sf"/>
</dbReference>
<dbReference type="PANTHER" id="PTHR11439">
    <property type="entry name" value="GAG-POL-RELATED RETROTRANSPOSON"/>
    <property type="match status" value="1"/>
</dbReference>
<dbReference type="Proteomes" id="UP000429523">
    <property type="component" value="Unassembled WGS sequence"/>
</dbReference>
<sequence>MQIPTTYKQARASKFWSQWRAAMLAELQSLKDHMTWRLVPRTDTKKTKVITCRWVFAVKKDERGRIKRFKARLVIHGFKQQLGINYTETYAPVIRFETIRAAIYYAIQRGWLVLQYDVKTDFLYGDLDELIFMEQPPGFQIDGPSMVCRVLKSPYGLKQSTNIWNKTLHAKLLAMGLVRLDSDYGLYALKKDGEVTLLLTVYVDDLLLMGPRQLCEEVAASLQETFELTTMGTVKYLLGVEILINKTQKQIVYSQRQYVLEVLKRFHMENCNGSATPEATAPSSVEVPATKEYLPYRELVGALQYLVSASRPNIAHATRHLGKYLACYDHTHYAQAKRVLRYLKATSDYGLVMDVQPGQCVEVCAYSDADYANDPVDRRSISGYVTMLDNNVISYASRKQEINSLSTCEAEYVAMAEATKDLI</sequence>
<dbReference type="CDD" id="cd09272">
    <property type="entry name" value="RNase_HI_RT_Ty1"/>
    <property type="match status" value="1"/>
</dbReference>
<feature type="domain" description="Reverse transcriptase Ty1/copia-type" evidence="1">
    <location>
        <begin position="35"/>
        <end position="277"/>
    </location>
</feature>
<evidence type="ECO:0000313" key="3">
    <source>
        <dbReference type="Proteomes" id="UP000429523"/>
    </source>
</evidence>
<dbReference type="InterPro" id="IPR013103">
    <property type="entry name" value="RVT_2"/>
</dbReference>
<proteinExistence type="predicted"/>
<evidence type="ECO:0000259" key="1">
    <source>
        <dbReference type="Pfam" id="PF07727"/>
    </source>
</evidence>
<accession>A0A6A3FWE0</accession>
<dbReference type="EMBL" id="QXGF01000137">
    <property type="protein sequence ID" value="KAE8945978.1"/>
    <property type="molecule type" value="Genomic_DNA"/>
</dbReference>
<gene>
    <name evidence="2" type="ORF">PF009_g4397</name>
</gene>
<dbReference type="PANTHER" id="PTHR11439:SF483">
    <property type="entry name" value="PEPTIDE SYNTHASE GLIP-LIKE, PUTATIVE (AFU_ORTHOLOGUE AFUA_3G12920)-RELATED"/>
    <property type="match status" value="1"/>
</dbReference>
<organism evidence="2 3">
    <name type="scientific">Phytophthora fragariae</name>
    <dbReference type="NCBI Taxonomy" id="53985"/>
    <lineage>
        <taxon>Eukaryota</taxon>
        <taxon>Sar</taxon>
        <taxon>Stramenopiles</taxon>
        <taxon>Oomycota</taxon>
        <taxon>Peronosporomycetes</taxon>
        <taxon>Peronosporales</taxon>
        <taxon>Peronosporaceae</taxon>
        <taxon>Phytophthora</taxon>
    </lineage>
</organism>
<dbReference type="Pfam" id="PF07727">
    <property type="entry name" value="RVT_2"/>
    <property type="match status" value="1"/>
</dbReference>
<dbReference type="SUPFAM" id="SSF56672">
    <property type="entry name" value="DNA/RNA polymerases"/>
    <property type="match status" value="1"/>
</dbReference>
<comment type="caution">
    <text evidence="2">The sequence shown here is derived from an EMBL/GenBank/DDBJ whole genome shotgun (WGS) entry which is preliminary data.</text>
</comment>